<dbReference type="EMBL" id="JAINVV010000004">
    <property type="protein sequence ID" value="MBY8821942.1"/>
    <property type="molecule type" value="Genomic_DNA"/>
</dbReference>
<evidence type="ECO:0000313" key="5">
    <source>
        <dbReference type="EMBL" id="MBY8821942.1"/>
    </source>
</evidence>
<proteinExistence type="predicted"/>
<dbReference type="Gene3D" id="1.10.10.60">
    <property type="entry name" value="Homeodomain-like"/>
    <property type="match status" value="2"/>
</dbReference>
<comment type="caution">
    <text evidence="5">The sequence shown here is derived from an EMBL/GenBank/DDBJ whole genome shotgun (WGS) entry which is preliminary data.</text>
</comment>
<dbReference type="InterPro" id="IPR050204">
    <property type="entry name" value="AraC_XylS_family_regulators"/>
</dbReference>
<evidence type="ECO:0000259" key="4">
    <source>
        <dbReference type="PROSITE" id="PS01124"/>
    </source>
</evidence>
<evidence type="ECO:0000256" key="1">
    <source>
        <dbReference type="ARBA" id="ARBA00023015"/>
    </source>
</evidence>
<dbReference type="RefSeq" id="WP_222989064.1">
    <property type="nucleotide sequence ID" value="NZ_JAINVV010000004.1"/>
</dbReference>
<dbReference type="InterPro" id="IPR018062">
    <property type="entry name" value="HTH_AraC-typ_CS"/>
</dbReference>
<name>A0ABS7PNB9_9SPHN</name>
<keyword evidence="6" id="KW-1185">Reference proteome</keyword>
<evidence type="ECO:0000313" key="6">
    <source>
        <dbReference type="Proteomes" id="UP000706039"/>
    </source>
</evidence>
<dbReference type="Proteomes" id="UP000706039">
    <property type="component" value="Unassembled WGS sequence"/>
</dbReference>
<dbReference type="PROSITE" id="PS00041">
    <property type="entry name" value="HTH_ARAC_FAMILY_1"/>
    <property type="match status" value="1"/>
</dbReference>
<dbReference type="SMART" id="SM00342">
    <property type="entry name" value="HTH_ARAC"/>
    <property type="match status" value="1"/>
</dbReference>
<dbReference type="PANTHER" id="PTHR46796">
    <property type="entry name" value="HTH-TYPE TRANSCRIPTIONAL ACTIVATOR RHAS-RELATED"/>
    <property type="match status" value="1"/>
</dbReference>
<gene>
    <name evidence="5" type="ORF">K7G82_06545</name>
</gene>
<accession>A0ABS7PNB9</accession>
<dbReference type="SUPFAM" id="SSF46689">
    <property type="entry name" value="Homeodomain-like"/>
    <property type="match status" value="2"/>
</dbReference>
<feature type="domain" description="HTH araC/xylS-type" evidence="4">
    <location>
        <begin position="192"/>
        <end position="290"/>
    </location>
</feature>
<evidence type="ECO:0000256" key="3">
    <source>
        <dbReference type="ARBA" id="ARBA00023163"/>
    </source>
</evidence>
<dbReference type="PRINTS" id="PR00032">
    <property type="entry name" value="HTHARAC"/>
</dbReference>
<dbReference type="InterPro" id="IPR009057">
    <property type="entry name" value="Homeodomain-like_sf"/>
</dbReference>
<sequence length="293" mass="32303">MAITTHGDRKYHRSERLSSAEAWPSLRVEHRRLEGGAQTAVTPECTEIVLILSGQAQVGRTGDGNAQEGIARPGTSWIVPVGTDESRIELSGPVESLHLFLPPTLMETSALADYDIDPAKTRLAYAGGFADATLQQIGSAFRSMLDRPPQPTDRLFIDGMQVALAGHLIGNYTVDRWQPAARAPSLDQKRLKRVLDFIEARIAEDVTLDDLAAEACLSPFHFSRLFRDATGLTPHRYITDRRVQAARHKLALAHSSLVEIALDTGFGSQANFIRVFRKATGLTPGQYRELHLR</sequence>
<dbReference type="SUPFAM" id="SSF51182">
    <property type="entry name" value="RmlC-like cupins"/>
    <property type="match status" value="1"/>
</dbReference>
<dbReference type="InterPro" id="IPR020449">
    <property type="entry name" value="Tscrpt_reg_AraC-type_HTH"/>
</dbReference>
<dbReference type="InterPro" id="IPR011051">
    <property type="entry name" value="RmlC_Cupin_sf"/>
</dbReference>
<keyword evidence="2" id="KW-0238">DNA-binding</keyword>
<keyword evidence="3" id="KW-0804">Transcription</keyword>
<dbReference type="PROSITE" id="PS01124">
    <property type="entry name" value="HTH_ARAC_FAMILY_2"/>
    <property type="match status" value="1"/>
</dbReference>
<protein>
    <submittedName>
        <fullName evidence="5">AraC family transcriptional regulator</fullName>
    </submittedName>
</protein>
<reference evidence="5 6" key="1">
    <citation type="submission" date="2021-08" db="EMBL/GenBank/DDBJ databases">
        <authorList>
            <person name="Tuo L."/>
        </authorList>
    </citation>
    <scope>NUCLEOTIDE SEQUENCE [LARGE SCALE GENOMIC DNA]</scope>
    <source>
        <strain evidence="5 6">JCM 31229</strain>
    </source>
</reference>
<dbReference type="Pfam" id="PF12833">
    <property type="entry name" value="HTH_18"/>
    <property type="match status" value="1"/>
</dbReference>
<dbReference type="InterPro" id="IPR018060">
    <property type="entry name" value="HTH_AraC"/>
</dbReference>
<dbReference type="PANTHER" id="PTHR46796:SF6">
    <property type="entry name" value="ARAC SUBFAMILY"/>
    <property type="match status" value="1"/>
</dbReference>
<keyword evidence="1" id="KW-0805">Transcription regulation</keyword>
<evidence type="ECO:0000256" key="2">
    <source>
        <dbReference type="ARBA" id="ARBA00023125"/>
    </source>
</evidence>
<organism evidence="5 6">
    <name type="scientific">Sphingomonas colocasiae</name>
    <dbReference type="NCBI Taxonomy" id="1848973"/>
    <lineage>
        <taxon>Bacteria</taxon>
        <taxon>Pseudomonadati</taxon>
        <taxon>Pseudomonadota</taxon>
        <taxon>Alphaproteobacteria</taxon>
        <taxon>Sphingomonadales</taxon>
        <taxon>Sphingomonadaceae</taxon>
        <taxon>Sphingomonas</taxon>
    </lineage>
</organism>